<evidence type="ECO:0000313" key="12">
    <source>
        <dbReference type="Proteomes" id="UP000003835"/>
    </source>
</evidence>
<dbReference type="OrthoDB" id="9809206at2"/>
<dbReference type="Pfam" id="PF21082">
    <property type="entry name" value="MS_channel_3rd"/>
    <property type="match status" value="1"/>
</dbReference>
<evidence type="ECO:0000259" key="10">
    <source>
        <dbReference type="Pfam" id="PF21088"/>
    </source>
</evidence>
<dbReference type="Proteomes" id="UP000003835">
    <property type="component" value="Unassembled WGS sequence"/>
</dbReference>
<protein>
    <submittedName>
        <fullName evidence="11">Transporter, MscS family</fullName>
    </submittedName>
</protein>
<organism evidence="11 12">
    <name type="scientific">Coleofasciculus chthonoplastes PCC 7420</name>
    <dbReference type="NCBI Taxonomy" id="118168"/>
    <lineage>
        <taxon>Bacteria</taxon>
        <taxon>Bacillati</taxon>
        <taxon>Cyanobacteriota</taxon>
        <taxon>Cyanophyceae</taxon>
        <taxon>Coleofasciculales</taxon>
        <taxon>Coleofasciculaceae</taxon>
        <taxon>Coleofasciculus</taxon>
    </lineage>
</organism>
<keyword evidence="6 7" id="KW-0472">Membrane</keyword>
<feature type="domain" description="Mechanosensitive ion channel MscS C-terminal" evidence="9">
    <location>
        <begin position="439"/>
        <end position="524"/>
    </location>
</feature>
<dbReference type="SUPFAM" id="SSF50182">
    <property type="entry name" value="Sm-like ribonucleoproteins"/>
    <property type="match status" value="1"/>
</dbReference>
<accession>B4VSC4</accession>
<dbReference type="InterPro" id="IPR011014">
    <property type="entry name" value="MscS_channel_TM-2"/>
</dbReference>
<dbReference type="STRING" id="118168.MC7420_2136"/>
<dbReference type="InterPro" id="IPR010920">
    <property type="entry name" value="LSM_dom_sf"/>
</dbReference>
<dbReference type="RefSeq" id="WP_006101406.1">
    <property type="nucleotide sequence ID" value="NZ_DS989850.1"/>
</dbReference>
<feature type="domain" description="Mechanosensitive ion channel MscS" evidence="8">
    <location>
        <begin position="368"/>
        <end position="435"/>
    </location>
</feature>
<evidence type="ECO:0000259" key="8">
    <source>
        <dbReference type="Pfam" id="PF00924"/>
    </source>
</evidence>
<feature type="domain" description="Mechanosensitive ion channel transmembrane helices 2/3" evidence="10">
    <location>
        <begin position="326"/>
        <end position="367"/>
    </location>
</feature>
<dbReference type="PANTHER" id="PTHR30460">
    <property type="entry name" value="MODERATE CONDUCTANCE MECHANOSENSITIVE CHANNEL YBIO"/>
    <property type="match status" value="1"/>
</dbReference>
<dbReference type="InterPro" id="IPR006685">
    <property type="entry name" value="MscS_channel_2nd"/>
</dbReference>
<keyword evidence="5 7" id="KW-1133">Transmembrane helix</keyword>
<name>B4VSC4_9CYAN</name>
<dbReference type="EMBL" id="DS989850">
    <property type="protein sequence ID" value="EDX75132.1"/>
    <property type="molecule type" value="Genomic_DNA"/>
</dbReference>
<dbReference type="InterPro" id="IPR011066">
    <property type="entry name" value="MscS_channel_C_sf"/>
</dbReference>
<dbReference type="GO" id="GO:0008381">
    <property type="term" value="F:mechanosensitive monoatomic ion channel activity"/>
    <property type="evidence" value="ECO:0007669"/>
    <property type="project" value="InterPro"/>
</dbReference>
<feature type="transmembrane region" description="Helical" evidence="7">
    <location>
        <begin position="352"/>
        <end position="370"/>
    </location>
</feature>
<feature type="transmembrane region" description="Helical" evidence="7">
    <location>
        <begin position="174"/>
        <end position="192"/>
    </location>
</feature>
<dbReference type="SUPFAM" id="SSF82689">
    <property type="entry name" value="Mechanosensitive channel protein MscS (YggB), C-terminal domain"/>
    <property type="match status" value="1"/>
</dbReference>
<proteinExistence type="inferred from homology"/>
<dbReference type="Gene3D" id="3.30.70.100">
    <property type="match status" value="1"/>
</dbReference>
<dbReference type="Gene3D" id="2.30.30.60">
    <property type="match status" value="1"/>
</dbReference>
<dbReference type="InterPro" id="IPR023408">
    <property type="entry name" value="MscS_beta-dom_sf"/>
</dbReference>
<dbReference type="HOGENOM" id="CLU_027053_1_0_3"/>
<gene>
    <name evidence="11" type="ORF">MC7420_2136</name>
</gene>
<dbReference type="AlphaFoldDB" id="B4VSC4"/>
<dbReference type="InterPro" id="IPR049278">
    <property type="entry name" value="MS_channel_C"/>
</dbReference>
<dbReference type="Gene3D" id="1.10.287.1260">
    <property type="match status" value="1"/>
</dbReference>
<evidence type="ECO:0000256" key="3">
    <source>
        <dbReference type="ARBA" id="ARBA00022475"/>
    </source>
</evidence>
<dbReference type="GO" id="GO:0005886">
    <property type="term" value="C:plasma membrane"/>
    <property type="evidence" value="ECO:0007669"/>
    <property type="project" value="UniProtKB-SubCell"/>
</dbReference>
<evidence type="ECO:0000256" key="4">
    <source>
        <dbReference type="ARBA" id="ARBA00022692"/>
    </source>
</evidence>
<feature type="transmembrane region" description="Helical" evidence="7">
    <location>
        <begin position="262"/>
        <end position="285"/>
    </location>
</feature>
<dbReference type="InterPro" id="IPR049142">
    <property type="entry name" value="MS_channel_1st"/>
</dbReference>
<comment type="similarity">
    <text evidence="2">Belongs to the MscS (TC 1.A.23) family.</text>
</comment>
<dbReference type="SUPFAM" id="SSF82861">
    <property type="entry name" value="Mechanosensitive channel protein MscS (YggB), transmembrane region"/>
    <property type="match status" value="1"/>
</dbReference>
<evidence type="ECO:0000259" key="9">
    <source>
        <dbReference type="Pfam" id="PF21082"/>
    </source>
</evidence>
<dbReference type="Pfam" id="PF00924">
    <property type="entry name" value="MS_channel_2nd"/>
    <property type="match status" value="1"/>
</dbReference>
<comment type="subcellular location">
    <subcellularLocation>
        <location evidence="1">Cell membrane</location>
        <topology evidence="1">Multi-pass membrane protein</topology>
    </subcellularLocation>
</comment>
<sequence>MRISAWTIAGSIALAGWVISPVQAQIPGLPDVNLPTPNPLKQQSEDTADSGCVRLDGRCLFEIAAPKSELPQRIQEIEQRLQDISQTYFKNESAELEFRKELDQPSSLPEIYVSLLDEQDNRFKEVRLMSVTNQDADLTGVPIETRADEIIEQLEQQLPQAKQERQPAVLTDRVGVAVGTGVAMIVASLLIYRWERRLKRSKQLLEPSGSNAEPISTQLTQNQQRNVKEVLHRLLQLTQGVIWVGGSLLILSLFPYTRPLQILILASFRIPVRVGIVGLGTYVIIRLSYALTDRFSSAIVRNHLLTPESAQRSQLRVSTVSGVTKNIITLSFSAIGLLVALAAIGIDIGPLLAGAGIIGLGLSLASQNLIKDAINGFFILLEDQYAVGDVITVGDVGGFVEMINLRITQLRDAEGRLITVPNSEVRIVANLSSNWSRADLNIPVTYQADVDKALDLVRQVAHEMLMTQMWRERILDEPDILGVDNFGDRGFIIRVWIKTQPLKQWEVAREFRRRLKAAFDEAGILLSVPQQALWFNNTLPTQSLSNGHSNGHGHQDVQAEYAEME</sequence>
<evidence type="ECO:0000256" key="1">
    <source>
        <dbReference type="ARBA" id="ARBA00004651"/>
    </source>
</evidence>
<evidence type="ECO:0000256" key="7">
    <source>
        <dbReference type="SAM" id="Phobius"/>
    </source>
</evidence>
<dbReference type="FunFam" id="3.30.70.100:FF:000018">
    <property type="entry name" value="MscS mechanosensitive ion channel"/>
    <property type="match status" value="1"/>
</dbReference>
<evidence type="ECO:0000256" key="5">
    <source>
        <dbReference type="ARBA" id="ARBA00022989"/>
    </source>
</evidence>
<evidence type="ECO:0000256" key="2">
    <source>
        <dbReference type="ARBA" id="ARBA00008017"/>
    </source>
</evidence>
<evidence type="ECO:0000256" key="6">
    <source>
        <dbReference type="ARBA" id="ARBA00023136"/>
    </source>
</evidence>
<evidence type="ECO:0000313" key="11">
    <source>
        <dbReference type="EMBL" id="EDX75132.1"/>
    </source>
</evidence>
<reference evidence="11 12" key="1">
    <citation type="submission" date="2008-07" db="EMBL/GenBank/DDBJ databases">
        <authorList>
            <person name="Tandeau de Marsac N."/>
            <person name="Ferriera S."/>
            <person name="Johnson J."/>
            <person name="Kravitz S."/>
            <person name="Beeson K."/>
            <person name="Sutton G."/>
            <person name="Rogers Y.-H."/>
            <person name="Friedman R."/>
            <person name="Frazier M."/>
            <person name="Venter J.C."/>
        </authorList>
    </citation>
    <scope>NUCLEOTIDE SEQUENCE [LARGE SCALE GENOMIC DNA]</scope>
    <source>
        <strain evidence="11 12">PCC 7420</strain>
    </source>
</reference>
<keyword evidence="12" id="KW-1185">Reference proteome</keyword>
<dbReference type="PANTHER" id="PTHR30460:SF0">
    <property type="entry name" value="MODERATE CONDUCTANCE MECHANOSENSITIVE CHANNEL YBIO"/>
    <property type="match status" value="1"/>
</dbReference>
<keyword evidence="3" id="KW-1003">Cell membrane</keyword>
<feature type="transmembrane region" description="Helical" evidence="7">
    <location>
        <begin position="326"/>
        <end position="346"/>
    </location>
</feature>
<dbReference type="Pfam" id="PF21088">
    <property type="entry name" value="MS_channel_1st"/>
    <property type="match status" value="1"/>
</dbReference>
<dbReference type="eggNOG" id="COG0668">
    <property type="taxonomic scope" value="Bacteria"/>
</dbReference>
<feature type="transmembrane region" description="Helical" evidence="7">
    <location>
        <begin position="234"/>
        <end position="256"/>
    </location>
</feature>
<dbReference type="InterPro" id="IPR045276">
    <property type="entry name" value="YbiO_bact"/>
</dbReference>
<keyword evidence="4 7" id="KW-0812">Transmembrane</keyword>